<reference evidence="1 2" key="1">
    <citation type="journal article" date="2014" name="Genome Announc.">
        <title>Draft Genome Sequence of Brevibacillus panacihumi Strain W25, a Halotolerant Hydrocarbon-Degrading Bacterium.</title>
        <authorList>
            <person name="Wang X."/>
            <person name="Jin D."/>
            <person name="Zhou L."/>
            <person name="Wu L."/>
            <person name="An W."/>
            <person name="Chen Y."/>
            <person name="Zhao L."/>
        </authorList>
    </citation>
    <scope>NUCLEOTIDE SEQUENCE [LARGE SCALE GENOMIC DNA]</scope>
    <source>
        <strain evidence="1 2">W25</strain>
    </source>
</reference>
<dbReference type="AlphaFoldDB" id="V6LZM7"/>
<sequence>MLLGFLFHTKEVQELEYLLKRELEEMLLDFSDKRIDYLVKRAMEERYSILFRMYARIASPTELSKYVRRRKLEEENYT</sequence>
<name>V6LZM7_9BACL</name>
<evidence type="ECO:0000313" key="2">
    <source>
        <dbReference type="Proteomes" id="UP000017973"/>
    </source>
</evidence>
<gene>
    <name evidence="1" type="ORF">T458_24680</name>
</gene>
<proteinExistence type="predicted"/>
<keyword evidence="2" id="KW-1185">Reference proteome</keyword>
<dbReference type="PATRIC" id="fig|1408254.3.peg.4827"/>
<dbReference type="HOGENOM" id="CLU_186580_0_0_9"/>
<dbReference type="EMBL" id="AYJU01000018">
    <property type="protein sequence ID" value="EST51592.1"/>
    <property type="molecule type" value="Genomic_DNA"/>
</dbReference>
<organism evidence="1 2">
    <name type="scientific">Brevibacillus panacihumi W25</name>
    <dbReference type="NCBI Taxonomy" id="1408254"/>
    <lineage>
        <taxon>Bacteria</taxon>
        <taxon>Bacillati</taxon>
        <taxon>Bacillota</taxon>
        <taxon>Bacilli</taxon>
        <taxon>Bacillales</taxon>
        <taxon>Paenibacillaceae</taxon>
        <taxon>Brevibacillus</taxon>
    </lineage>
</organism>
<protein>
    <submittedName>
        <fullName evidence="1">Uncharacterized protein</fullName>
    </submittedName>
</protein>
<dbReference type="Proteomes" id="UP000017973">
    <property type="component" value="Unassembled WGS sequence"/>
</dbReference>
<comment type="caution">
    <text evidence="1">The sequence shown here is derived from an EMBL/GenBank/DDBJ whole genome shotgun (WGS) entry which is preliminary data.</text>
</comment>
<dbReference type="STRING" id="1408254.T458_24680"/>
<accession>V6LZM7</accession>
<evidence type="ECO:0000313" key="1">
    <source>
        <dbReference type="EMBL" id="EST51592.1"/>
    </source>
</evidence>
<dbReference type="eggNOG" id="ENOG5033CGR">
    <property type="taxonomic scope" value="Bacteria"/>
</dbReference>